<dbReference type="Gene3D" id="3.40.50.1010">
    <property type="entry name" value="5'-nuclease"/>
    <property type="match status" value="1"/>
</dbReference>
<protein>
    <submittedName>
        <fullName evidence="2">PIN domain-containing protein</fullName>
    </submittedName>
</protein>
<dbReference type="InterPro" id="IPR002716">
    <property type="entry name" value="PIN_dom"/>
</dbReference>
<gene>
    <name evidence="2" type="ORF">IPP15_10375</name>
</gene>
<dbReference type="SUPFAM" id="SSF88723">
    <property type="entry name" value="PIN domain-like"/>
    <property type="match status" value="1"/>
</dbReference>
<proteinExistence type="predicted"/>
<evidence type="ECO:0000259" key="1">
    <source>
        <dbReference type="Pfam" id="PF13470"/>
    </source>
</evidence>
<dbReference type="InterPro" id="IPR029060">
    <property type="entry name" value="PIN-like_dom_sf"/>
</dbReference>
<evidence type="ECO:0000313" key="3">
    <source>
        <dbReference type="Proteomes" id="UP000808337"/>
    </source>
</evidence>
<dbReference type="Proteomes" id="UP000808337">
    <property type="component" value="Unassembled WGS sequence"/>
</dbReference>
<organism evidence="2 3">
    <name type="scientific">Candidatus Opimibacter skivensis</name>
    <dbReference type="NCBI Taxonomy" id="2982028"/>
    <lineage>
        <taxon>Bacteria</taxon>
        <taxon>Pseudomonadati</taxon>
        <taxon>Bacteroidota</taxon>
        <taxon>Saprospiria</taxon>
        <taxon>Saprospirales</taxon>
        <taxon>Saprospiraceae</taxon>
        <taxon>Candidatus Opimibacter</taxon>
    </lineage>
</organism>
<accession>A0A9D7XMZ3</accession>
<comment type="caution">
    <text evidence="2">The sequence shown here is derived from an EMBL/GenBank/DDBJ whole genome shotgun (WGS) entry which is preliminary data.</text>
</comment>
<dbReference type="Pfam" id="PF13470">
    <property type="entry name" value="PIN_3"/>
    <property type="match status" value="1"/>
</dbReference>
<reference evidence="2 3" key="1">
    <citation type="submission" date="2020-10" db="EMBL/GenBank/DDBJ databases">
        <title>Connecting structure to function with the recovery of over 1000 high-quality activated sludge metagenome-assembled genomes encoding full-length rRNA genes using long-read sequencing.</title>
        <authorList>
            <person name="Singleton C.M."/>
            <person name="Petriglieri F."/>
            <person name="Kristensen J.M."/>
            <person name="Kirkegaard R.H."/>
            <person name="Michaelsen T.Y."/>
            <person name="Andersen M.H."/>
            <person name="Karst S.M."/>
            <person name="Dueholm M.S."/>
            <person name="Nielsen P.H."/>
            <person name="Albertsen M."/>
        </authorList>
    </citation>
    <scope>NUCLEOTIDE SEQUENCE [LARGE SCALE GENOMIC DNA]</scope>
    <source>
        <strain evidence="2">Ribe_18-Q3-R11-54_MAXAC.273</strain>
    </source>
</reference>
<dbReference type="EMBL" id="JADKGY010000008">
    <property type="protein sequence ID" value="MBK9982809.1"/>
    <property type="molecule type" value="Genomic_DNA"/>
</dbReference>
<dbReference type="AlphaFoldDB" id="A0A9D7XMZ3"/>
<evidence type="ECO:0000313" key="2">
    <source>
        <dbReference type="EMBL" id="MBK9982809.1"/>
    </source>
</evidence>
<feature type="domain" description="PIN" evidence="1">
    <location>
        <begin position="5"/>
        <end position="118"/>
    </location>
</feature>
<name>A0A9D7XMZ3_9BACT</name>
<sequence>MKSFFLDTNIIIDLLAERTPHSKFAIQLLEAAEKKKIQLFTSSHSIATTYYVLEKLIDEKTLRQALDNLIDIVQPIAIDLRILKRAMKSNHPDLEDAIQIFAASTESQISYIITRNIKDFKNSPIQAIAPDQAINLI</sequence>